<sequence length="271" mass="30014">MSSIGLSDQEGSATSTEYVALCREGDVATRHPVSRRLAASIVFCARAAPSTAESEKSVRCGGKPEDRVRSDIHLSLDSPAQLVAQKQQIDAHNRKCQLSATAVAMKCGHCKFIASDPTWVNSCIRVRSIDGCLVSEHCLTAKDKRTGDGQRRKDEGEQDQQDYLISETQKRHSPARLLVEEVTESEQVNRWRQDRDIRGSSESYGYDSDAAYPVNFDSSPGIHISQWSSQNEDMAVDQGAEGLPAEEGLGDDPQQLEPWQQTARQRTTQYK</sequence>
<feature type="compositionally biased region" description="Basic and acidic residues" evidence="1">
    <location>
        <begin position="145"/>
        <end position="155"/>
    </location>
</feature>
<accession>A0A1I7Z060</accession>
<evidence type="ECO:0000313" key="3">
    <source>
        <dbReference type="WBParaSite" id="L893_g21593.t2"/>
    </source>
</evidence>
<keyword evidence="2" id="KW-1185">Reference proteome</keyword>
<reference evidence="3" key="1">
    <citation type="submission" date="2016-11" db="UniProtKB">
        <authorList>
            <consortium name="WormBaseParasite"/>
        </authorList>
    </citation>
    <scope>IDENTIFICATION</scope>
</reference>
<dbReference type="AlphaFoldDB" id="A0A1I7Z060"/>
<dbReference type="Proteomes" id="UP000095287">
    <property type="component" value="Unplaced"/>
</dbReference>
<evidence type="ECO:0000313" key="2">
    <source>
        <dbReference type="Proteomes" id="UP000095287"/>
    </source>
</evidence>
<proteinExistence type="predicted"/>
<organism evidence="2 3">
    <name type="scientific">Steinernema glaseri</name>
    <dbReference type="NCBI Taxonomy" id="37863"/>
    <lineage>
        <taxon>Eukaryota</taxon>
        <taxon>Metazoa</taxon>
        <taxon>Ecdysozoa</taxon>
        <taxon>Nematoda</taxon>
        <taxon>Chromadorea</taxon>
        <taxon>Rhabditida</taxon>
        <taxon>Tylenchina</taxon>
        <taxon>Panagrolaimomorpha</taxon>
        <taxon>Strongyloidoidea</taxon>
        <taxon>Steinernematidae</taxon>
        <taxon>Steinernema</taxon>
    </lineage>
</organism>
<dbReference type="WBParaSite" id="L893_g21593.t2">
    <property type="protein sequence ID" value="L893_g21593.t2"/>
    <property type="gene ID" value="L893_g21593"/>
</dbReference>
<feature type="compositionally biased region" description="Polar residues" evidence="1">
    <location>
        <begin position="257"/>
        <end position="271"/>
    </location>
</feature>
<name>A0A1I7Z060_9BILA</name>
<feature type="region of interest" description="Disordered" evidence="1">
    <location>
        <begin position="217"/>
        <end position="271"/>
    </location>
</feature>
<feature type="region of interest" description="Disordered" evidence="1">
    <location>
        <begin position="145"/>
        <end position="174"/>
    </location>
</feature>
<protein>
    <submittedName>
        <fullName evidence="3">Stc1 domain-containing protein</fullName>
    </submittedName>
</protein>
<evidence type="ECO:0000256" key="1">
    <source>
        <dbReference type="SAM" id="MobiDB-lite"/>
    </source>
</evidence>